<comment type="caution">
    <text evidence="2">The sequence shown here is derived from an EMBL/GenBank/DDBJ whole genome shotgun (WGS) entry which is preliminary data.</text>
</comment>
<organism evidence="2 3">
    <name type="scientific">Neobacillus notoginsengisoli</name>
    <dbReference type="NCBI Taxonomy" id="1578198"/>
    <lineage>
        <taxon>Bacteria</taxon>
        <taxon>Bacillati</taxon>
        <taxon>Bacillota</taxon>
        <taxon>Bacilli</taxon>
        <taxon>Bacillales</taxon>
        <taxon>Bacillaceae</taxon>
        <taxon>Neobacillus</taxon>
    </lineage>
</organism>
<dbReference type="InterPro" id="IPR029045">
    <property type="entry name" value="ClpP/crotonase-like_dom_sf"/>
</dbReference>
<dbReference type="GO" id="GO:0006508">
    <property type="term" value="P:proteolysis"/>
    <property type="evidence" value="ECO:0007669"/>
    <property type="project" value="InterPro"/>
</dbReference>
<proteinExistence type="predicted"/>
<dbReference type="Pfam" id="PF03572">
    <property type="entry name" value="Peptidase_S41"/>
    <property type="match status" value="1"/>
</dbReference>
<dbReference type="OrthoDB" id="5379939at2"/>
<dbReference type="Proteomes" id="UP000284416">
    <property type="component" value="Unassembled WGS sequence"/>
</dbReference>
<dbReference type="GO" id="GO:0008236">
    <property type="term" value="F:serine-type peptidase activity"/>
    <property type="evidence" value="ECO:0007669"/>
    <property type="project" value="InterPro"/>
</dbReference>
<keyword evidence="3" id="KW-1185">Reference proteome</keyword>
<dbReference type="SUPFAM" id="SSF52096">
    <property type="entry name" value="ClpP/crotonase"/>
    <property type="match status" value="1"/>
</dbReference>
<gene>
    <name evidence="2" type="ORF">D1B31_00975</name>
</gene>
<evidence type="ECO:0000259" key="1">
    <source>
        <dbReference type="Pfam" id="PF03572"/>
    </source>
</evidence>
<protein>
    <recommendedName>
        <fullName evidence="1">Tail specific protease domain-containing protein</fullName>
    </recommendedName>
</protein>
<sequence>MDIKNMRMIGFIVVIGLVIVGLNFMPDQQADVKVKKQSKDRRIANIEAFGRLYGLVRYFHPSDEAAGLDWNRFGVYGVAKVKDAANEQELKAALEELFLPIAPTLSLSLKGEKPQKQAKIKSTDEVIAWQHYGPPGNGTRNFQSKRMKTTIANGEAAYNEEMLFPAFPKPGEKYEGSLGKSIKVSVPLILSMENGKTLGTTEKSWEAFEKLMEELINSEANLTTANEDYRHAGVIATWNVLAHFHPAFTNMAYEDVNNQLAISLKNAADDQTREEYVETLSSLMLVTNDGLASLSFLDITKDFRRLPFMADIVEDQLVFTVAPPYTDFKTGDIIETLNGVEAKAYIESIANTIPGSRQFKLWRAIDSVMDDEKTNIVYSRDGHKREAEFTERDLNYIDEFNRIDNFKMLGDGVYYLNPTMNAIPALEMNKEALLHAKGIIFDMRGAGLDDMVYAKLQELITNKPAKKPLELVMQVIYPYRKDADFKDFFMPEPLLAEETFKGKLVFLSYSGTLGRPEHFLNYVKDNGLGTIVGQPTAGAHGTYQSYPITLNMHGIMTGTETFTREGVSNYSVGVQPDIQVNRTLDGVRDGVDEYVEKALEVIRGS</sequence>
<reference evidence="2 3" key="1">
    <citation type="journal article" date="2017" name="Int. J. Syst. Evol. Microbiol.">
        <title>Bacillus notoginsengisoli sp. nov., a novel bacterium isolated from the rhizosphere of Panax notoginseng.</title>
        <authorList>
            <person name="Zhang M.Y."/>
            <person name="Cheng J."/>
            <person name="Cai Y."/>
            <person name="Zhang T.Y."/>
            <person name="Wu Y.Y."/>
            <person name="Manikprabhu D."/>
            <person name="Li W.J."/>
            <person name="Zhang Y.X."/>
        </authorList>
    </citation>
    <scope>NUCLEOTIDE SEQUENCE [LARGE SCALE GENOMIC DNA]</scope>
    <source>
        <strain evidence="2 3">JCM 30743</strain>
    </source>
</reference>
<feature type="domain" description="Tail specific protease" evidence="1">
    <location>
        <begin position="436"/>
        <end position="580"/>
    </location>
</feature>
<dbReference type="RefSeq" id="WP_118918884.1">
    <property type="nucleotide sequence ID" value="NZ_QWEG01000001.1"/>
</dbReference>
<evidence type="ECO:0000313" key="2">
    <source>
        <dbReference type="EMBL" id="RHW43276.1"/>
    </source>
</evidence>
<evidence type="ECO:0000313" key="3">
    <source>
        <dbReference type="Proteomes" id="UP000284416"/>
    </source>
</evidence>
<dbReference type="AlphaFoldDB" id="A0A417YZQ8"/>
<accession>A0A417YZQ8</accession>
<dbReference type="Gene3D" id="3.90.226.10">
    <property type="entry name" value="2-enoyl-CoA Hydratase, Chain A, domain 1"/>
    <property type="match status" value="1"/>
</dbReference>
<dbReference type="EMBL" id="QWEG01000001">
    <property type="protein sequence ID" value="RHW43276.1"/>
    <property type="molecule type" value="Genomic_DNA"/>
</dbReference>
<dbReference type="InterPro" id="IPR005151">
    <property type="entry name" value="Tail-specific_protease"/>
</dbReference>
<name>A0A417YZQ8_9BACI</name>